<evidence type="ECO:0000256" key="1">
    <source>
        <dbReference type="SAM" id="Phobius"/>
    </source>
</evidence>
<dbReference type="PANTHER" id="PTHR35302:SF1">
    <property type="entry name" value="PROTEIN COFACTOR ASSEMBLY OF COMPLEX C SUBUNIT B CCB1, CHLOROPLASTIC"/>
    <property type="match status" value="1"/>
</dbReference>
<proteinExistence type="predicted"/>
<dbReference type="Proteomes" id="UP001476950">
    <property type="component" value="Unassembled WGS sequence"/>
</dbReference>
<keyword evidence="1" id="KW-0812">Transmembrane</keyword>
<accession>A0ABV0KC40</accession>
<feature type="transmembrane region" description="Helical" evidence="1">
    <location>
        <begin position="6"/>
        <end position="24"/>
    </location>
</feature>
<feature type="transmembrane region" description="Helical" evidence="1">
    <location>
        <begin position="112"/>
        <end position="128"/>
    </location>
</feature>
<dbReference type="PANTHER" id="PTHR35302">
    <property type="match status" value="1"/>
</dbReference>
<dbReference type="Pfam" id="PF12046">
    <property type="entry name" value="CCB1"/>
    <property type="match status" value="1"/>
</dbReference>
<evidence type="ECO:0000313" key="3">
    <source>
        <dbReference type="Proteomes" id="UP001476950"/>
    </source>
</evidence>
<organism evidence="2 3">
    <name type="scientific">Stenomitos frigidus AS-A4</name>
    <dbReference type="NCBI Taxonomy" id="2933935"/>
    <lineage>
        <taxon>Bacteria</taxon>
        <taxon>Bacillati</taxon>
        <taxon>Cyanobacteriota</taxon>
        <taxon>Cyanophyceae</taxon>
        <taxon>Leptolyngbyales</taxon>
        <taxon>Leptolyngbyaceae</taxon>
        <taxon>Stenomitos</taxon>
    </lineage>
</organism>
<evidence type="ECO:0000313" key="2">
    <source>
        <dbReference type="EMBL" id="MEP1056808.1"/>
    </source>
</evidence>
<keyword evidence="1" id="KW-0472">Membrane</keyword>
<feature type="transmembrane region" description="Helical" evidence="1">
    <location>
        <begin position="81"/>
        <end position="106"/>
    </location>
</feature>
<dbReference type="InterPro" id="IPR021919">
    <property type="entry name" value="CCB1"/>
</dbReference>
<gene>
    <name evidence="2" type="ORF">NDI38_00060</name>
</gene>
<keyword evidence="3" id="KW-1185">Reference proteome</keyword>
<protein>
    <submittedName>
        <fullName evidence="2">Cofactor assembly of complex C subunit B</fullName>
    </submittedName>
</protein>
<dbReference type="EMBL" id="JAMPLM010000001">
    <property type="protein sequence ID" value="MEP1056808.1"/>
    <property type="molecule type" value="Genomic_DNA"/>
</dbReference>
<reference evidence="2 3" key="1">
    <citation type="submission" date="2022-04" db="EMBL/GenBank/DDBJ databases">
        <title>Positive selection, recombination, and allopatry shape intraspecific diversity of widespread and dominant cyanobacteria.</title>
        <authorList>
            <person name="Wei J."/>
            <person name="Shu W."/>
            <person name="Hu C."/>
        </authorList>
    </citation>
    <scope>NUCLEOTIDE SEQUENCE [LARGE SCALE GENOMIC DNA]</scope>
    <source>
        <strain evidence="2 3">AS-A4</strain>
    </source>
</reference>
<dbReference type="RefSeq" id="WP_190453080.1">
    <property type="nucleotide sequence ID" value="NZ_JAMPLM010000001.1"/>
</dbReference>
<name>A0ABV0KC40_9CYAN</name>
<comment type="caution">
    <text evidence="2">The sequence shown here is derived from an EMBL/GenBank/DDBJ whole genome shotgun (WGS) entry which is preliminary data.</text>
</comment>
<keyword evidence="1" id="KW-1133">Transmembrane helix</keyword>
<sequence>MSASVLPSTFVLALLMLIGLLFFIRASVKDRIEVVRLTSEQPELSLLNQLQAYFTQRAYQIVATDAARLQVTFEGFVRPSVALAIFLTLLAAIGLLCLSLMLSYLFSEFSTGLLALPLLSPLAGVFYWRKSARPERVLLQVESNDALNAETTSVITVTAHRDELAELQKRMPLKRVESEM</sequence>